<keyword evidence="4" id="KW-0949">S-adenosyl-L-methionine</keyword>
<evidence type="ECO:0000256" key="1">
    <source>
        <dbReference type="ARBA" id="ARBA00010815"/>
    </source>
</evidence>
<dbReference type="Proteomes" id="UP001220530">
    <property type="component" value="Chromosome"/>
</dbReference>
<dbReference type="PANTHER" id="PTHR43667:SF1">
    <property type="entry name" value="CYCLOPROPANE-FATTY-ACYL-PHOSPHOLIPID SYNTHASE"/>
    <property type="match status" value="1"/>
</dbReference>
<dbReference type="Pfam" id="PF02353">
    <property type="entry name" value="CMAS"/>
    <property type="match status" value="1"/>
</dbReference>
<accession>A0ABY7YKL9</accession>
<keyword evidence="5" id="KW-0443">Lipid metabolism</keyword>
<evidence type="ECO:0000256" key="3">
    <source>
        <dbReference type="ARBA" id="ARBA00022679"/>
    </source>
</evidence>
<keyword evidence="3 6" id="KW-0808">Transferase</keyword>
<dbReference type="InterPro" id="IPR050723">
    <property type="entry name" value="CFA/CMAS"/>
</dbReference>
<dbReference type="CDD" id="cd02440">
    <property type="entry name" value="AdoMet_MTases"/>
    <property type="match status" value="1"/>
</dbReference>
<dbReference type="SUPFAM" id="SSF53335">
    <property type="entry name" value="S-adenosyl-L-methionine-dependent methyltransferases"/>
    <property type="match status" value="1"/>
</dbReference>
<reference evidence="6 7" key="1">
    <citation type="submission" date="2023-02" db="EMBL/GenBank/DDBJ databases">
        <title>Devosia algicola sp. nov., isolated from the phycosphere of marine algae.</title>
        <authorList>
            <person name="Kim J.M."/>
            <person name="Lee J.K."/>
            <person name="Choi B.J."/>
            <person name="Bayburt H."/>
            <person name="Jeon C.O."/>
        </authorList>
    </citation>
    <scope>NUCLEOTIDE SEQUENCE [LARGE SCALE GENOMIC DNA]</scope>
    <source>
        <strain evidence="6 7">G20-9</strain>
    </source>
</reference>
<comment type="similarity">
    <text evidence="1">Belongs to the CFA/CMAS family.</text>
</comment>
<dbReference type="Gene3D" id="3.40.50.150">
    <property type="entry name" value="Vaccinia Virus protein VP39"/>
    <property type="match status" value="1"/>
</dbReference>
<evidence type="ECO:0000313" key="7">
    <source>
        <dbReference type="Proteomes" id="UP001220530"/>
    </source>
</evidence>
<gene>
    <name evidence="6" type="primary">cfa</name>
    <name evidence="6" type="ORF">PSQ19_14075</name>
</gene>
<dbReference type="PANTHER" id="PTHR43667">
    <property type="entry name" value="CYCLOPROPANE-FATTY-ACYL-PHOSPHOLIPID SYNTHASE"/>
    <property type="match status" value="1"/>
</dbReference>
<sequence length="447" mass="51405">MSSKAKNFIESQLQRAGVLINGNRAWDIQVHDERLYDRVMRDGTLGLGEGYMDGWWDSQALDQSLFRIMNAKIQDAFPRDIALVLSTLRGRLLNTQRLRVKEVAEKHYDIGNDLYGAMLDKRMIYSCGYWKDVDSLDEAQEAKLDLICRKVGLEPGMRILDIGSGWGGFLQFAAERYGVSGVGVTVSKEQVALANERTKGLPVETLLQDYLSLEGKYDRVISIGMFEHVGYKNYRRYFEKARSLLNDDGLMLLHSIGGNHSTTHGDPWSEKYIFPNGMLPSVAQIGSGIENLFVMEDWHNFGAYYDRTLMAWYDNFQEAWPRLKDNYDERFYRMWSLLSAHFRGPVPLAQYRPLAGRAVALWRARRVHEHSLDAIHVKHLSTALCTGLPRTGRCAAAELSVRRSPPPNRPRTGRLWARERPGHLAGHREQTSWLQQWIRLLPDWPRY</sequence>
<keyword evidence="2 6" id="KW-0489">Methyltransferase</keyword>
<dbReference type="NCBIfam" id="NF008686">
    <property type="entry name" value="PRK11705.1"/>
    <property type="match status" value="1"/>
</dbReference>
<evidence type="ECO:0000256" key="4">
    <source>
        <dbReference type="ARBA" id="ARBA00022691"/>
    </source>
</evidence>
<dbReference type="EC" id="2.1.1.79" evidence="6"/>
<name>A0ABY7YKL9_9HYPH</name>
<organism evidence="6 7">
    <name type="scientific">Devosia algicola</name>
    <dbReference type="NCBI Taxonomy" id="3026418"/>
    <lineage>
        <taxon>Bacteria</taxon>
        <taxon>Pseudomonadati</taxon>
        <taxon>Pseudomonadota</taxon>
        <taxon>Alphaproteobacteria</taxon>
        <taxon>Hyphomicrobiales</taxon>
        <taxon>Devosiaceae</taxon>
        <taxon>Devosia</taxon>
    </lineage>
</organism>
<dbReference type="InterPro" id="IPR029063">
    <property type="entry name" value="SAM-dependent_MTases_sf"/>
</dbReference>
<evidence type="ECO:0000256" key="5">
    <source>
        <dbReference type="ARBA" id="ARBA00023098"/>
    </source>
</evidence>
<dbReference type="GO" id="GO:0008825">
    <property type="term" value="F:cyclopropane-fatty-acyl-phospholipid synthase activity"/>
    <property type="evidence" value="ECO:0007669"/>
    <property type="project" value="UniProtKB-EC"/>
</dbReference>
<evidence type="ECO:0000313" key="6">
    <source>
        <dbReference type="EMBL" id="WDR01836.1"/>
    </source>
</evidence>
<dbReference type="GO" id="GO:0032259">
    <property type="term" value="P:methylation"/>
    <property type="evidence" value="ECO:0007669"/>
    <property type="project" value="UniProtKB-KW"/>
</dbReference>
<keyword evidence="7" id="KW-1185">Reference proteome</keyword>
<evidence type="ECO:0000256" key="2">
    <source>
        <dbReference type="ARBA" id="ARBA00022603"/>
    </source>
</evidence>
<dbReference type="EMBL" id="CP118246">
    <property type="protein sequence ID" value="WDR01836.1"/>
    <property type="molecule type" value="Genomic_DNA"/>
</dbReference>
<proteinExistence type="inferred from homology"/>
<protein>
    <submittedName>
        <fullName evidence="6">Cyclopropane fatty acyl phospholipid synthase</fullName>
        <ecNumber evidence="6">2.1.1.79</ecNumber>
    </submittedName>
</protein>